<proteinExistence type="predicted"/>
<evidence type="ECO:0000259" key="2">
    <source>
        <dbReference type="Pfam" id="PF07727"/>
    </source>
</evidence>
<dbReference type="Proteomes" id="UP000198211">
    <property type="component" value="Unassembled WGS sequence"/>
</dbReference>
<evidence type="ECO:0000256" key="1">
    <source>
        <dbReference type="SAM" id="MobiDB-lite"/>
    </source>
</evidence>
<dbReference type="OrthoDB" id="128145at2759"/>
<feature type="region of interest" description="Disordered" evidence="1">
    <location>
        <begin position="98"/>
        <end position="126"/>
    </location>
</feature>
<feature type="domain" description="Reverse transcriptase Ty1/copia-type" evidence="2">
    <location>
        <begin position="4"/>
        <end position="99"/>
    </location>
</feature>
<feature type="compositionally biased region" description="Basic and acidic residues" evidence="1">
    <location>
        <begin position="103"/>
        <end position="114"/>
    </location>
</feature>
<keyword evidence="4" id="KW-1185">Reference proteome</keyword>
<evidence type="ECO:0000313" key="3">
    <source>
        <dbReference type="EMBL" id="OWZ11365.1"/>
    </source>
</evidence>
<reference evidence="4" key="1">
    <citation type="submission" date="2017-03" db="EMBL/GenBank/DDBJ databases">
        <title>Phytopthora megakarya and P. palmivora, two closely related causual agents of cacao black pod achieved similar genome size and gene model numbers by different mechanisms.</title>
        <authorList>
            <person name="Ali S."/>
            <person name="Shao J."/>
            <person name="Larry D.J."/>
            <person name="Kronmiller B."/>
            <person name="Shen D."/>
            <person name="Strem M.D."/>
            <person name="Melnick R.L."/>
            <person name="Guiltinan M.J."/>
            <person name="Tyler B.M."/>
            <person name="Meinhardt L.W."/>
            <person name="Bailey B.A."/>
        </authorList>
    </citation>
    <scope>NUCLEOTIDE SEQUENCE [LARGE SCALE GENOMIC DNA]</scope>
    <source>
        <strain evidence="4">zdho120</strain>
    </source>
</reference>
<gene>
    <name evidence="3" type="ORF">PHMEG_00015626</name>
</gene>
<organism evidence="3 4">
    <name type="scientific">Phytophthora megakarya</name>
    <dbReference type="NCBI Taxonomy" id="4795"/>
    <lineage>
        <taxon>Eukaryota</taxon>
        <taxon>Sar</taxon>
        <taxon>Stramenopiles</taxon>
        <taxon>Oomycota</taxon>
        <taxon>Peronosporomycetes</taxon>
        <taxon>Peronosporales</taxon>
        <taxon>Peronosporaceae</taxon>
        <taxon>Phytophthora</taxon>
    </lineage>
</organism>
<dbReference type="EMBL" id="NBNE01002144">
    <property type="protein sequence ID" value="OWZ11365.1"/>
    <property type="molecule type" value="Genomic_DNA"/>
</dbReference>
<dbReference type="InterPro" id="IPR013103">
    <property type="entry name" value="RVT_2"/>
</dbReference>
<evidence type="ECO:0000313" key="4">
    <source>
        <dbReference type="Proteomes" id="UP000198211"/>
    </source>
</evidence>
<comment type="caution">
    <text evidence="3">The sequence shown here is derived from an EMBL/GenBank/DDBJ whole genome shotgun (WGS) entry which is preliminary data.</text>
</comment>
<accession>A0A225W194</accession>
<protein>
    <recommendedName>
        <fullName evidence="2">Reverse transcriptase Ty1/copia-type domain-containing protein</fullName>
    </recommendedName>
</protein>
<dbReference type="Pfam" id="PF07727">
    <property type="entry name" value="RVT_2"/>
    <property type="match status" value="1"/>
</dbReference>
<name>A0A225W194_9STRA</name>
<dbReference type="AlphaFoldDB" id="A0A225W194"/>
<sequence length="170" mass="19081">MTQSVTDARVYYKITNEGTTLVGVYVDHLLATATSEEPLLEFERNMAVMELKVSLAENFLGMRVGYSENNGYTIDSEHTIIELLEKFGMEKANAVRSPIADESTLKSEAGDDKLLPSNGPGTPERPTVRLFQSLVGRMLWLVRTVRPDAMYAVHRATHQRFRTGKSLSER</sequence>